<reference evidence="2 3" key="1">
    <citation type="submission" date="2016-04" db="EMBL/GenBank/DDBJ databases">
        <title>Draft Genome Assembly of the Bloom-forming Cyanobacterium Nodularia spumigena Strain CENA596 in Shrimp Production Ponds.</title>
        <authorList>
            <person name="Popin R.V."/>
            <person name="Rigonato J."/>
            <person name="Abreu V.A."/>
            <person name="Andreote A.P."/>
            <person name="Silveira S.B."/>
            <person name="Odebrecht C."/>
            <person name="Fiore M.F."/>
        </authorList>
    </citation>
    <scope>NUCLEOTIDE SEQUENCE [LARGE SCALE GENOMIC DNA]</scope>
    <source>
        <strain evidence="2 3">CENA596</strain>
    </source>
</reference>
<dbReference type="RefSeq" id="WP_063871530.1">
    <property type="nucleotide sequence ID" value="NZ_CAWMRI010000032.1"/>
</dbReference>
<evidence type="ECO:0000313" key="3">
    <source>
        <dbReference type="Proteomes" id="UP000076555"/>
    </source>
</evidence>
<dbReference type="EMBL" id="LWAJ01000032">
    <property type="protein sequence ID" value="KZL51243.1"/>
    <property type="molecule type" value="Genomic_DNA"/>
</dbReference>
<keyword evidence="1" id="KW-0472">Membrane</keyword>
<organism evidence="2 3">
    <name type="scientific">Nodularia spumigena CENA596</name>
    <dbReference type="NCBI Taxonomy" id="1819295"/>
    <lineage>
        <taxon>Bacteria</taxon>
        <taxon>Bacillati</taxon>
        <taxon>Cyanobacteriota</taxon>
        <taxon>Cyanophyceae</taxon>
        <taxon>Nostocales</taxon>
        <taxon>Nodulariaceae</taxon>
        <taxon>Nodularia</taxon>
    </lineage>
</organism>
<dbReference type="AlphaFoldDB" id="A0A166KK84"/>
<evidence type="ECO:0000313" key="2">
    <source>
        <dbReference type="EMBL" id="KZL51243.1"/>
    </source>
</evidence>
<keyword evidence="1" id="KW-1133">Transmembrane helix</keyword>
<proteinExistence type="predicted"/>
<comment type="caution">
    <text evidence="2">The sequence shown here is derived from an EMBL/GenBank/DDBJ whole genome shotgun (WGS) entry which is preliminary data.</text>
</comment>
<protein>
    <submittedName>
        <fullName evidence="2">Uncharacterized protein</fullName>
    </submittedName>
</protein>
<name>A0A166KK84_NODSP</name>
<evidence type="ECO:0000256" key="1">
    <source>
        <dbReference type="SAM" id="Phobius"/>
    </source>
</evidence>
<keyword evidence="1" id="KW-0812">Transmembrane</keyword>
<gene>
    <name evidence="2" type="ORF">A2T98_03205</name>
</gene>
<dbReference type="Proteomes" id="UP000076555">
    <property type="component" value="Unassembled WGS sequence"/>
</dbReference>
<dbReference type="OrthoDB" id="5522228at2"/>
<sequence length="329" mass="38259">MYFKFYFFTLQIILSVIGSLNLLIDPFWYIHGNKITKINYAFNERLTKTNLLNNSDTKKYDCLILGSSRTTLLHTTSFKKHKCFNYSFSSGTAEEFTVYAKYARDAGVNPKKVYLGIDGFNFHQKIAYKADVKVAIPNPLYQTYLFSIDAFKLSLMALFKRSKGNRFYDENFQGRVFDHVSKYEPKFSDKKSSDKCDFSRLSDYKQVSKVFPNAEIIGIVSPVSAWKTYNDYYANGLLDCQLKGIYEASKNFDTTYDFSHTSELTTNPTNTYDGNHYYPSIHDQIAKVLEGEQSDDGIIVNHLTLEQYQQIHKIKLKEFLRREGQDHLW</sequence>
<feature type="transmembrane region" description="Helical" evidence="1">
    <location>
        <begin position="6"/>
        <end position="24"/>
    </location>
</feature>
<accession>A0A166KK84</accession>